<reference evidence="3" key="1">
    <citation type="submission" date="2022-03" db="EMBL/GenBank/DDBJ databases">
        <authorList>
            <person name="Sayadi A."/>
        </authorList>
    </citation>
    <scope>NUCLEOTIDE SEQUENCE</scope>
</reference>
<feature type="compositionally biased region" description="Acidic residues" evidence="1">
    <location>
        <begin position="20"/>
        <end position="33"/>
    </location>
</feature>
<dbReference type="Proteomes" id="UP001152888">
    <property type="component" value="Unassembled WGS sequence"/>
</dbReference>
<proteinExistence type="predicted"/>
<feature type="domain" description="PiggyBac transposable element-derived protein" evidence="2">
    <location>
        <begin position="118"/>
        <end position="484"/>
    </location>
</feature>
<dbReference type="InterPro" id="IPR029526">
    <property type="entry name" value="PGBD"/>
</dbReference>
<dbReference type="PANTHER" id="PTHR47272:SF1">
    <property type="entry name" value="PIGGYBAC TRANSPOSABLE ELEMENT-DERIVED PROTEIN 3-LIKE"/>
    <property type="match status" value="1"/>
</dbReference>
<evidence type="ECO:0000313" key="3">
    <source>
        <dbReference type="EMBL" id="CAH2005592.1"/>
    </source>
</evidence>
<name>A0A9P0Q046_ACAOB</name>
<dbReference type="OrthoDB" id="6734754at2759"/>
<feature type="region of interest" description="Disordered" evidence="1">
    <location>
        <begin position="1"/>
        <end position="57"/>
    </location>
</feature>
<dbReference type="Pfam" id="PF13843">
    <property type="entry name" value="DDE_Tnp_1_7"/>
    <property type="match status" value="1"/>
</dbReference>
<organism evidence="3 4">
    <name type="scientific">Acanthoscelides obtectus</name>
    <name type="common">Bean weevil</name>
    <name type="synonym">Bruchus obtectus</name>
    <dbReference type="NCBI Taxonomy" id="200917"/>
    <lineage>
        <taxon>Eukaryota</taxon>
        <taxon>Metazoa</taxon>
        <taxon>Ecdysozoa</taxon>
        <taxon>Arthropoda</taxon>
        <taxon>Hexapoda</taxon>
        <taxon>Insecta</taxon>
        <taxon>Pterygota</taxon>
        <taxon>Neoptera</taxon>
        <taxon>Endopterygota</taxon>
        <taxon>Coleoptera</taxon>
        <taxon>Polyphaga</taxon>
        <taxon>Cucujiformia</taxon>
        <taxon>Chrysomeloidea</taxon>
        <taxon>Chrysomelidae</taxon>
        <taxon>Bruchinae</taxon>
        <taxon>Bruchini</taxon>
        <taxon>Acanthoscelides</taxon>
    </lineage>
</organism>
<dbReference type="AlphaFoldDB" id="A0A9P0Q046"/>
<keyword evidence="4" id="KW-1185">Reference proteome</keyword>
<dbReference type="EMBL" id="CAKOFQ010007648">
    <property type="protein sequence ID" value="CAH2005592.1"/>
    <property type="molecule type" value="Genomic_DNA"/>
</dbReference>
<evidence type="ECO:0000256" key="1">
    <source>
        <dbReference type="SAM" id="MobiDB-lite"/>
    </source>
</evidence>
<feature type="compositionally biased region" description="Acidic residues" evidence="1">
    <location>
        <begin position="46"/>
        <end position="57"/>
    </location>
</feature>
<gene>
    <name evidence="3" type="ORF">ACAOBT_LOCUS28632</name>
</gene>
<accession>A0A9P0Q046</accession>
<comment type="caution">
    <text evidence="3">The sequence shown here is derived from an EMBL/GenBank/DDBJ whole genome shotgun (WGS) entry which is preliminary data.</text>
</comment>
<sequence>MDPKIFYGSSKYVTNVPENNESDDPDLSDDEDTNNPIINDNILAFDSDDNSEPEGDYDETVISETDVESDDSENMTLHEIAEKMNPSAWRTGNLVKDPKDLEFTGNMNMPPEVTDLETPLQFFKFFLTKEIISAITIESNLYCSQKRINRPLNLTDDELERFIGICLYMSIIQLPQARNYWSPHIGHHKVSAVMTCNRWEEIKRFIHFNNNDNFIPRGTPGHDKLFKIRPFLDSLQERLNKIPVEENVAVDEQIIPTKARSTIKQYNPKKPHKWGYKVFVLSGISGFSYSFDIFAGSQSNVVPVDVPDLGTSSNVVLKLAQRVPKHMNHKIFFDNWFTSVPLVVYLSKNGILPLGSARLNRIPGCKMLSEKEFKKLGRGSWQEKTAIKDDVKLSTVCWYDNKIVTTLSSYVGSQPIGSKQRFFGSEKCYKDVQCPQTILKYNEYMGGVDLLDSMLGYYRIKIRSKKWYLRIFFHFIDMCVVNSWLLWRTQNEFYMPLADFKVAIADALCISGKSVLSRKRGRPSANLEHAYLEKTKRGPAAEIPQIEVRKDGIDHLPEWRENERNRCKHPDCKYQSYIYCVKCQLPLCLNKDRNCYLDFTPSNYIRLVVSA</sequence>
<evidence type="ECO:0000259" key="2">
    <source>
        <dbReference type="Pfam" id="PF13843"/>
    </source>
</evidence>
<protein>
    <recommendedName>
        <fullName evidence="2">PiggyBac transposable element-derived protein domain-containing protein</fullName>
    </recommendedName>
</protein>
<dbReference type="PANTHER" id="PTHR47272">
    <property type="entry name" value="DDE_TNP_1_7 DOMAIN-CONTAINING PROTEIN"/>
    <property type="match status" value="1"/>
</dbReference>
<evidence type="ECO:0000313" key="4">
    <source>
        <dbReference type="Proteomes" id="UP001152888"/>
    </source>
</evidence>